<name>A0ABC9Y9P1_GRUJA</name>
<feature type="compositionally biased region" description="Low complexity" evidence="2">
    <location>
        <begin position="506"/>
        <end position="515"/>
    </location>
</feature>
<evidence type="ECO:0000313" key="6">
    <source>
        <dbReference type="Proteomes" id="UP001623348"/>
    </source>
</evidence>
<dbReference type="SUPFAM" id="SSF54001">
    <property type="entry name" value="Cysteine proteinases"/>
    <property type="match status" value="1"/>
</dbReference>
<dbReference type="GO" id="GO:0004843">
    <property type="term" value="F:cysteine-type deubiquitinase activity"/>
    <property type="evidence" value="ECO:0007669"/>
    <property type="project" value="UniProtKB-UniRule"/>
</dbReference>
<dbReference type="FunFam" id="3.90.70.10:FF:000119">
    <property type="entry name" value="Ubiquitin specific peptidase 36"/>
    <property type="match status" value="1"/>
</dbReference>
<reference evidence="5 6" key="1">
    <citation type="submission" date="2024-06" db="EMBL/GenBank/DDBJ databases">
        <title>The draft genome of Grus japonensis, version 3.</title>
        <authorList>
            <person name="Nabeshima K."/>
            <person name="Suzuki S."/>
            <person name="Onuma M."/>
        </authorList>
    </citation>
    <scope>NUCLEOTIDE SEQUENCE [LARGE SCALE GENOMIC DNA]</scope>
    <source>
        <strain evidence="5 6">451A</strain>
    </source>
</reference>
<keyword evidence="1" id="KW-0378">Hydrolase</keyword>
<keyword evidence="1" id="KW-0833">Ubl conjugation pathway</keyword>
<dbReference type="EC" id="3.4.19.12" evidence="1"/>
<dbReference type="GO" id="GO:0006508">
    <property type="term" value="P:proteolysis"/>
    <property type="evidence" value="ECO:0007669"/>
    <property type="project" value="UniProtKB-KW"/>
</dbReference>
<accession>A0ABC9Y9P1</accession>
<sequence>MRHPPTTCDLTGPGLAILKSGPAKATWAELAFGRELLRLWRMALHFCKVIPYAIPGALALLGCWWIYSQRKKLASCSDQQEIADEEEQQEEVPEKDSTPATEACAPAREAVVEEEECPEKETSTSLPSAVSTTPSLLCQTPERLDLSQDLPELSVTPPPTSTLEADSEKPETPGSQDESSGPACVSPAPISECHGSAAVSLPQDSGSSADQDQCAVIAEGMAAPQGMLFPPEKICMEWQQRQGAGAGLPNLGNTCFLNAVLQCLTYTPPLANYLLSGEHSRACRQEGFCMMCVMEAHVNKVLHSSGSTIEPRAIISVLTRIGEHFQLGMQEDAHEFLRSTVDAMQRACLSGSSECDKRVAASKGFTIHGAPKVLTLCLKRFQDVTGRKISKVVDYPKCLDLRPYMSQTAGEPLLYSLYAVLVHSGGSCHVGHYFCYAKASNGLWYEMDDKSVDPCGIDTVLRQQAYLLFYVRQEEQEKKKEEEARKHQHCPQQGAKLHKGHQQPTLALLPGLPLARKSSDTPSRDLDSSAGWPACPQVP</sequence>
<dbReference type="EMBL" id="BAAFJT010000111">
    <property type="protein sequence ID" value="GAB0206651.1"/>
    <property type="molecule type" value="Genomic_DNA"/>
</dbReference>
<evidence type="ECO:0000256" key="2">
    <source>
        <dbReference type="SAM" id="MobiDB-lite"/>
    </source>
</evidence>
<keyword evidence="3" id="KW-1133">Transmembrane helix</keyword>
<keyword evidence="3" id="KW-0812">Transmembrane</keyword>
<feature type="compositionally biased region" description="Polar residues" evidence="2">
    <location>
        <begin position="123"/>
        <end position="134"/>
    </location>
</feature>
<dbReference type="InterPro" id="IPR028889">
    <property type="entry name" value="USP"/>
</dbReference>
<evidence type="ECO:0000259" key="4">
    <source>
        <dbReference type="PROSITE" id="PS50235"/>
    </source>
</evidence>
<dbReference type="AlphaFoldDB" id="A0ABC9Y9P1"/>
<dbReference type="PROSITE" id="PS00973">
    <property type="entry name" value="USP_2"/>
    <property type="match status" value="1"/>
</dbReference>
<comment type="similarity">
    <text evidence="1">Belongs to the peptidase C19 family.</text>
</comment>
<dbReference type="PROSITE" id="PS00972">
    <property type="entry name" value="USP_1"/>
    <property type="match status" value="1"/>
</dbReference>
<protein>
    <recommendedName>
        <fullName evidence="1">Ubiquitin carboxyl-terminal hydrolase</fullName>
        <ecNumber evidence="1">3.4.19.12</ecNumber>
    </recommendedName>
</protein>
<dbReference type="Proteomes" id="UP001623348">
    <property type="component" value="Unassembled WGS sequence"/>
</dbReference>
<dbReference type="InterPro" id="IPR050164">
    <property type="entry name" value="Peptidase_C19"/>
</dbReference>
<proteinExistence type="inferred from homology"/>
<feature type="region of interest" description="Disordered" evidence="2">
    <location>
        <begin position="478"/>
        <end position="539"/>
    </location>
</feature>
<keyword evidence="3" id="KW-0472">Membrane</keyword>
<comment type="catalytic activity">
    <reaction evidence="1">
        <text>Thiol-dependent hydrolysis of ester, thioester, amide, peptide and isopeptide bonds formed by the C-terminal Gly of ubiquitin (a 76-residue protein attached to proteins as an intracellular targeting signal).</text>
        <dbReference type="EC" id="3.4.19.12"/>
    </reaction>
</comment>
<evidence type="ECO:0000256" key="3">
    <source>
        <dbReference type="SAM" id="Phobius"/>
    </source>
</evidence>
<feature type="compositionally biased region" description="Acidic residues" evidence="2">
    <location>
        <begin position="81"/>
        <end position="91"/>
    </location>
</feature>
<feature type="compositionally biased region" description="Basic and acidic residues" evidence="2">
    <location>
        <begin position="517"/>
        <end position="527"/>
    </location>
</feature>
<dbReference type="PANTHER" id="PTHR24006:SF928">
    <property type="entry name" value="UBIQUITIN CARBOXYL-TERMINAL HYDROLASE 42-LIKE"/>
    <property type="match status" value="1"/>
</dbReference>
<evidence type="ECO:0000256" key="1">
    <source>
        <dbReference type="RuleBase" id="RU366025"/>
    </source>
</evidence>
<gene>
    <name evidence="5" type="ORF">GRJ2_003130700</name>
</gene>
<evidence type="ECO:0000313" key="5">
    <source>
        <dbReference type="EMBL" id="GAB0206651.1"/>
    </source>
</evidence>
<dbReference type="InterPro" id="IPR038765">
    <property type="entry name" value="Papain-like_cys_pep_sf"/>
</dbReference>
<feature type="domain" description="USP" evidence="4">
    <location>
        <begin position="246"/>
        <end position="473"/>
    </location>
</feature>
<feature type="region of interest" description="Disordered" evidence="2">
    <location>
        <begin position="146"/>
        <end position="187"/>
    </location>
</feature>
<organism evidence="5 6">
    <name type="scientific">Grus japonensis</name>
    <name type="common">Japanese crane</name>
    <name type="synonym">Red-crowned crane</name>
    <dbReference type="NCBI Taxonomy" id="30415"/>
    <lineage>
        <taxon>Eukaryota</taxon>
        <taxon>Metazoa</taxon>
        <taxon>Chordata</taxon>
        <taxon>Craniata</taxon>
        <taxon>Vertebrata</taxon>
        <taxon>Euteleostomi</taxon>
        <taxon>Archelosauria</taxon>
        <taxon>Archosauria</taxon>
        <taxon>Dinosauria</taxon>
        <taxon>Saurischia</taxon>
        <taxon>Theropoda</taxon>
        <taxon>Coelurosauria</taxon>
        <taxon>Aves</taxon>
        <taxon>Neognathae</taxon>
        <taxon>Neoaves</taxon>
        <taxon>Gruiformes</taxon>
        <taxon>Gruidae</taxon>
        <taxon>Grus</taxon>
    </lineage>
</organism>
<dbReference type="InterPro" id="IPR018200">
    <property type="entry name" value="USP_CS"/>
</dbReference>
<feature type="region of interest" description="Disordered" evidence="2">
    <location>
        <begin position="81"/>
        <end position="134"/>
    </location>
</feature>
<keyword evidence="1" id="KW-0645">Protease</keyword>
<dbReference type="PANTHER" id="PTHR24006">
    <property type="entry name" value="UBIQUITIN CARBOXYL-TERMINAL HYDROLASE"/>
    <property type="match status" value="1"/>
</dbReference>
<dbReference type="PROSITE" id="PS50235">
    <property type="entry name" value="USP_3"/>
    <property type="match status" value="1"/>
</dbReference>
<keyword evidence="1" id="KW-0788">Thiol protease</keyword>
<keyword evidence="6" id="KW-1185">Reference proteome</keyword>
<dbReference type="Pfam" id="PF00443">
    <property type="entry name" value="UCH"/>
    <property type="match status" value="1"/>
</dbReference>
<comment type="caution">
    <text evidence="5">The sequence shown here is derived from an EMBL/GenBank/DDBJ whole genome shotgun (WGS) entry which is preliminary data.</text>
</comment>
<feature type="transmembrane region" description="Helical" evidence="3">
    <location>
        <begin position="49"/>
        <end position="67"/>
    </location>
</feature>
<dbReference type="InterPro" id="IPR001394">
    <property type="entry name" value="Peptidase_C19_UCH"/>
</dbReference>
<dbReference type="Gene3D" id="3.90.70.10">
    <property type="entry name" value="Cysteine proteinases"/>
    <property type="match status" value="2"/>
</dbReference>